<keyword evidence="4" id="KW-1185">Reference proteome</keyword>
<feature type="region of interest" description="Disordered" evidence="1">
    <location>
        <begin position="91"/>
        <end position="114"/>
    </location>
</feature>
<feature type="signal peptide" evidence="2">
    <location>
        <begin position="1"/>
        <end position="17"/>
    </location>
</feature>
<dbReference type="InParanoid" id="A0A0G4H3C4"/>
<dbReference type="AlphaFoldDB" id="A0A0G4H3C4"/>
<keyword evidence="2" id="KW-0732">Signal</keyword>
<feature type="chain" id="PRO_5005191533" evidence="2">
    <location>
        <begin position="18"/>
        <end position="114"/>
    </location>
</feature>
<protein>
    <submittedName>
        <fullName evidence="3">Uncharacterized protein</fullName>
    </submittedName>
</protein>
<evidence type="ECO:0000313" key="3">
    <source>
        <dbReference type="EMBL" id="CEM38100.1"/>
    </source>
</evidence>
<reference evidence="3 4" key="1">
    <citation type="submission" date="2014-11" db="EMBL/GenBank/DDBJ databases">
        <authorList>
            <person name="Zhu J."/>
            <person name="Qi W."/>
            <person name="Song R."/>
        </authorList>
    </citation>
    <scope>NUCLEOTIDE SEQUENCE [LARGE SCALE GENOMIC DNA]</scope>
</reference>
<evidence type="ECO:0000256" key="2">
    <source>
        <dbReference type="SAM" id="SignalP"/>
    </source>
</evidence>
<gene>
    <name evidence="3" type="ORF">Vbra_19497</name>
</gene>
<evidence type="ECO:0000256" key="1">
    <source>
        <dbReference type="SAM" id="MobiDB-lite"/>
    </source>
</evidence>
<name>A0A0G4H3C4_VITBC</name>
<dbReference type="VEuPathDB" id="CryptoDB:Vbra_19497"/>
<dbReference type="Proteomes" id="UP000041254">
    <property type="component" value="Unassembled WGS sequence"/>
</dbReference>
<proteinExistence type="predicted"/>
<dbReference type="EMBL" id="CDMY01000973">
    <property type="protein sequence ID" value="CEM38100.1"/>
    <property type="molecule type" value="Genomic_DNA"/>
</dbReference>
<sequence length="114" mass="12502">MRLLAVALLVLWGVAMGRPADKGVPRPEITEEGQQPRELMPFTSWRAYEGCFCGCPGFGIKANEALEARCEAAGISRDSVEAYRRLPLPAELDQNPFEPPPAGVRNPLPDQSRP</sequence>
<accession>A0A0G4H3C4</accession>
<evidence type="ECO:0000313" key="4">
    <source>
        <dbReference type="Proteomes" id="UP000041254"/>
    </source>
</evidence>
<organism evidence="3 4">
    <name type="scientific">Vitrella brassicaformis (strain CCMP3155)</name>
    <dbReference type="NCBI Taxonomy" id="1169540"/>
    <lineage>
        <taxon>Eukaryota</taxon>
        <taxon>Sar</taxon>
        <taxon>Alveolata</taxon>
        <taxon>Colpodellida</taxon>
        <taxon>Vitrellaceae</taxon>
        <taxon>Vitrella</taxon>
    </lineage>
</organism>